<dbReference type="InterPro" id="IPR048339">
    <property type="entry name" value="Mediator_Med16_C"/>
</dbReference>
<dbReference type="EMBL" id="CAVMBE010000032">
    <property type="protein sequence ID" value="CAK4028645.1"/>
    <property type="molecule type" value="Genomic_DNA"/>
</dbReference>
<dbReference type="GO" id="GO:0045893">
    <property type="term" value="P:positive regulation of DNA-templated transcription"/>
    <property type="evidence" value="ECO:0007669"/>
    <property type="project" value="TreeGrafter"/>
</dbReference>
<organism evidence="12 13">
    <name type="scientific">Lecanosticta acicola</name>
    <dbReference type="NCBI Taxonomy" id="111012"/>
    <lineage>
        <taxon>Eukaryota</taxon>
        <taxon>Fungi</taxon>
        <taxon>Dikarya</taxon>
        <taxon>Ascomycota</taxon>
        <taxon>Pezizomycotina</taxon>
        <taxon>Dothideomycetes</taxon>
        <taxon>Dothideomycetidae</taxon>
        <taxon>Mycosphaerellales</taxon>
        <taxon>Mycosphaerellaceae</taxon>
        <taxon>Lecanosticta</taxon>
    </lineage>
</organism>
<feature type="domain" description="Mediator complex subunit 16 C-terminal" evidence="11">
    <location>
        <begin position="847"/>
        <end position="902"/>
    </location>
</feature>
<evidence type="ECO:0000256" key="3">
    <source>
        <dbReference type="ARBA" id="ARBA00019614"/>
    </source>
</evidence>
<feature type="domain" description="Mediator complex subunit Med16 N-terminal" evidence="10">
    <location>
        <begin position="162"/>
        <end position="469"/>
    </location>
</feature>
<evidence type="ECO:0000256" key="9">
    <source>
        <dbReference type="RuleBase" id="RU364149"/>
    </source>
</evidence>
<comment type="function">
    <text evidence="9">Component of the Mediator complex, a coactivator involved in the regulated transcription of nearly all RNA polymerase II-dependent genes. Mediator functions as a bridge to convey information from gene-specific regulatory proteins to the basal RNA polymerase II transcription machinery. Mediator is recruited to promoters by direct interactions with regulatory proteins and serves as a scaffold for the assembly of a functional preinitiation complex with RNA polymerase II and the general transcription factors.</text>
</comment>
<dbReference type="Pfam" id="PF11635">
    <property type="entry name" value="Med16_N"/>
    <property type="match status" value="1"/>
</dbReference>
<name>A0AAI8Z026_9PEZI</name>
<accession>A0AAI8Z026</accession>
<evidence type="ECO:0000259" key="11">
    <source>
        <dbReference type="Pfam" id="PF20719"/>
    </source>
</evidence>
<dbReference type="PANTHER" id="PTHR13224">
    <property type="entry name" value="THYROID HORMONE RECEPTOR-ASSOCIATED PROTEIN-RELATED"/>
    <property type="match status" value="1"/>
</dbReference>
<evidence type="ECO:0000256" key="8">
    <source>
        <dbReference type="ARBA" id="ARBA00032015"/>
    </source>
</evidence>
<dbReference type="Proteomes" id="UP001296104">
    <property type="component" value="Unassembled WGS sequence"/>
</dbReference>
<comment type="similarity">
    <text evidence="2 9">Belongs to the Mediator complex subunit 16 family.</text>
</comment>
<dbReference type="InterPro" id="IPR021665">
    <property type="entry name" value="Mediator_Med16_N"/>
</dbReference>
<comment type="subcellular location">
    <subcellularLocation>
        <location evidence="1 9">Nucleus</location>
    </subcellularLocation>
</comment>
<keyword evidence="4 9" id="KW-0805">Transcription regulation</keyword>
<comment type="caution">
    <text evidence="12">The sequence shown here is derived from an EMBL/GenBank/DDBJ whole genome shotgun (WGS) entry which is preliminary data.</text>
</comment>
<proteinExistence type="inferred from homology"/>
<keyword evidence="7 9" id="KW-0539">Nucleus</keyword>
<dbReference type="PANTHER" id="PTHR13224:SF6">
    <property type="entry name" value="MEDIATOR OF RNA POLYMERASE II TRANSCRIPTION SUBUNIT 16"/>
    <property type="match status" value="1"/>
</dbReference>
<keyword evidence="5 9" id="KW-0010">Activator</keyword>
<evidence type="ECO:0000313" key="12">
    <source>
        <dbReference type="EMBL" id="CAK4028645.1"/>
    </source>
</evidence>
<dbReference type="GO" id="GO:0016592">
    <property type="term" value="C:mediator complex"/>
    <property type="evidence" value="ECO:0007669"/>
    <property type="project" value="InterPro"/>
</dbReference>
<gene>
    <name evidence="9" type="primary">MED16</name>
    <name evidence="12" type="ORF">LECACI_7A005172</name>
</gene>
<reference evidence="12" key="1">
    <citation type="submission" date="2023-11" db="EMBL/GenBank/DDBJ databases">
        <authorList>
            <person name="Alioto T."/>
            <person name="Alioto T."/>
            <person name="Gomez Garrido J."/>
        </authorList>
    </citation>
    <scope>NUCLEOTIDE SEQUENCE</scope>
</reference>
<comment type="subunit">
    <text evidence="9">Component of the Mediator complex.</text>
</comment>
<sequence>MEDPNLDDSRMGTTMQHPAMMETMEDLFGEAADNLNVSLPPVILPAASMLRVAEMQSRGCCTRLAWSSTGSIARITADRSKVVFHTLVRDKRTGGWTLTGDSKHPLEAPVGRRFVHLKFSGIGIDLIVIDDVGASHMYTLAGVLERTTCLGVAREGKSELDAVVGIHWLSLYPAEFRGACMDPAVKNGDRWEFPFKSRDVQSNNRAHNPAEAKNALVQVTRSGEVILLYQNEGPLWLSTSDTLDSLRSSDEFISHAAIGEDGLDLLVVAYDHSSRFRLYRIIINWNPTQHQRAPNVVQTTVAPTLEVRHLTALENVRAQHVDTAKLTHLRLLPSVPEAAYPMPTLPTLFAVFTQISLPTDAGQNQSSFAVISRWHIDTFTPTLHESFKKPKPGSDTSGAMGTVTVLKRQQDVVTNKVILSFDTQMFDKILAFGATDGTVDFRDRATMDPLQTAFGDATRVSSLPQTGFDHLPRDHNVDVAVSADASGLAIVDTEGNASAHVMNLTHGWQIVQDEMSDNRPFIDAAIACVARQFAILCYQNASNDESLALVPSNADSDVRSRIVRNIYKILNRSPDLLMQDGGKQQMFVFRDALIPRALSASLSFGTSPTSGERNCAAQLAFIVLNIRLLAQALAPAIGINRDVKSMPPEIFASLGGQIRWATDLIIHIMDTITTVQRDMEPNTSSKKAFDELRAKSGSPVMQVLLSTFSRALLRLDLAWIMKYFQAVQQVALPRARTIAEKKELTGLLELASTIPFRYHEFEKMLQELDQAVKDAWVRSGVPAEQRAELEGAMLCDGEIPNELEPAIDTLLNTILPKLKETMDIGKLYFWNTDRLSIACAKPRSGQQQLDIIRKTPIPKDAPIRLCRRCGSVTEDVTQERARELPNWLQHVHRHCVCMNFWILP</sequence>
<keyword evidence="6 9" id="KW-0804">Transcription</keyword>
<keyword evidence="13" id="KW-1185">Reference proteome</keyword>
<dbReference type="Pfam" id="PF20719">
    <property type="entry name" value="Med16_C"/>
    <property type="match status" value="1"/>
</dbReference>
<evidence type="ECO:0000256" key="1">
    <source>
        <dbReference type="ARBA" id="ARBA00004123"/>
    </source>
</evidence>
<evidence type="ECO:0000259" key="10">
    <source>
        <dbReference type="Pfam" id="PF11635"/>
    </source>
</evidence>
<evidence type="ECO:0000256" key="2">
    <source>
        <dbReference type="ARBA" id="ARBA00006543"/>
    </source>
</evidence>
<evidence type="ECO:0000256" key="6">
    <source>
        <dbReference type="ARBA" id="ARBA00023163"/>
    </source>
</evidence>
<protein>
    <recommendedName>
        <fullName evidence="3 9">Mediator of RNA polymerase II transcription subunit 16</fullName>
    </recommendedName>
    <alternativeName>
        <fullName evidence="8 9">Mediator complex subunit 16</fullName>
    </alternativeName>
</protein>
<dbReference type="InterPro" id="IPR048338">
    <property type="entry name" value="Mediator_Med16"/>
</dbReference>
<evidence type="ECO:0000256" key="5">
    <source>
        <dbReference type="ARBA" id="ARBA00023159"/>
    </source>
</evidence>
<dbReference type="AlphaFoldDB" id="A0AAI8Z026"/>
<evidence type="ECO:0000256" key="7">
    <source>
        <dbReference type="ARBA" id="ARBA00023242"/>
    </source>
</evidence>
<evidence type="ECO:0000313" key="13">
    <source>
        <dbReference type="Proteomes" id="UP001296104"/>
    </source>
</evidence>
<evidence type="ECO:0000256" key="4">
    <source>
        <dbReference type="ARBA" id="ARBA00023015"/>
    </source>
</evidence>